<dbReference type="SUPFAM" id="SSF56784">
    <property type="entry name" value="HAD-like"/>
    <property type="match status" value="1"/>
</dbReference>
<comment type="similarity">
    <text evidence="2 10">Belongs to the cation transport ATPase (P-type) (TC 3.A.3) family. Type IB subfamily.</text>
</comment>
<evidence type="ECO:0000256" key="9">
    <source>
        <dbReference type="ARBA" id="ARBA00047308"/>
    </source>
</evidence>
<dbReference type="AlphaFoldDB" id="A0A9X1V2S0"/>
<dbReference type="SUPFAM" id="SSF81653">
    <property type="entry name" value="Calcium ATPase, transduction domain A"/>
    <property type="match status" value="1"/>
</dbReference>
<dbReference type="Pfam" id="PF00702">
    <property type="entry name" value="Hydrolase"/>
    <property type="match status" value="1"/>
</dbReference>
<name>A0A9X1V2S0_9FLAO</name>
<keyword evidence="10" id="KW-1003">Cell membrane</keyword>
<dbReference type="GO" id="GO:0016887">
    <property type="term" value="F:ATP hydrolysis activity"/>
    <property type="evidence" value="ECO:0007669"/>
    <property type="project" value="InterPro"/>
</dbReference>
<dbReference type="InterPro" id="IPR001757">
    <property type="entry name" value="P_typ_ATPase"/>
</dbReference>
<dbReference type="GO" id="GO:0005524">
    <property type="term" value="F:ATP binding"/>
    <property type="evidence" value="ECO:0007669"/>
    <property type="project" value="UniProtKB-UniRule"/>
</dbReference>
<dbReference type="GO" id="GO:0016463">
    <property type="term" value="F:P-type zinc transporter activity"/>
    <property type="evidence" value="ECO:0007669"/>
    <property type="project" value="UniProtKB-EC"/>
</dbReference>
<keyword evidence="3 10" id="KW-0812">Transmembrane</keyword>
<dbReference type="NCBIfam" id="TIGR01525">
    <property type="entry name" value="ATPase-IB_hvy"/>
    <property type="match status" value="1"/>
</dbReference>
<dbReference type="NCBIfam" id="TIGR01512">
    <property type="entry name" value="ATPase-IB2_Cd"/>
    <property type="match status" value="1"/>
</dbReference>
<dbReference type="SFLD" id="SFLDG00002">
    <property type="entry name" value="C1.7:_P-type_atpase_like"/>
    <property type="match status" value="1"/>
</dbReference>
<organism evidence="12 13">
    <name type="scientific">Christiangramia lutea</name>
    <dbReference type="NCBI Taxonomy" id="1607951"/>
    <lineage>
        <taxon>Bacteria</taxon>
        <taxon>Pseudomonadati</taxon>
        <taxon>Bacteroidota</taxon>
        <taxon>Flavobacteriia</taxon>
        <taxon>Flavobacteriales</taxon>
        <taxon>Flavobacteriaceae</taxon>
        <taxon>Christiangramia</taxon>
    </lineage>
</organism>
<feature type="domain" description="P-type ATPase A" evidence="11">
    <location>
        <begin position="131"/>
        <end position="247"/>
    </location>
</feature>
<dbReference type="Gene3D" id="3.40.1110.10">
    <property type="entry name" value="Calcium-transporting ATPase, cytoplasmic domain N"/>
    <property type="match status" value="1"/>
</dbReference>
<dbReference type="PRINTS" id="PR00120">
    <property type="entry name" value="HATPASE"/>
</dbReference>
<dbReference type="PRINTS" id="PR00119">
    <property type="entry name" value="CATATPASE"/>
</dbReference>
<evidence type="ECO:0000256" key="2">
    <source>
        <dbReference type="ARBA" id="ARBA00006024"/>
    </source>
</evidence>
<dbReference type="NCBIfam" id="TIGR01494">
    <property type="entry name" value="ATPase_P-type"/>
    <property type="match status" value="1"/>
</dbReference>
<dbReference type="EC" id="7.2.2.12" evidence="8"/>
<feature type="transmembrane region" description="Helical" evidence="10">
    <location>
        <begin position="45"/>
        <end position="66"/>
    </location>
</feature>
<evidence type="ECO:0000313" key="13">
    <source>
        <dbReference type="Proteomes" id="UP001139226"/>
    </source>
</evidence>
<dbReference type="SFLD" id="SFLDF00027">
    <property type="entry name" value="p-type_atpase"/>
    <property type="match status" value="1"/>
</dbReference>
<evidence type="ECO:0000256" key="10">
    <source>
        <dbReference type="RuleBase" id="RU362081"/>
    </source>
</evidence>
<dbReference type="EMBL" id="JAKVTV010000001">
    <property type="protein sequence ID" value="MCH4821864.1"/>
    <property type="molecule type" value="Genomic_DNA"/>
</dbReference>
<dbReference type="SUPFAM" id="SSF81665">
    <property type="entry name" value="Calcium ATPase, transmembrane domain M"/>
    <property type="match status" value="1"/>
</dbReference>
<proteinExistence type="inferred from homology"/>
<dbReference type="InterPro" id="IPR023298">
    <property type="entry name" value="ATPase_P-typ_TM_dom_sf"/>
</dbReference>
<feature type="transmembrane region" description="Helical" evidence="10">
    <location>
        <begin position="635"/>
        <end position="653"/>
    </location>
</feature>
<keyword evidence="6 10" id="KW-1133">Transmembrane helix</keyword>
<dbReference type="InterPro" id="IPR036412">
    <property type="entry name" value="HAD-like_sf"/>
</dbReference>
<dbReference type="InterPro" id="IPR051014">
    <property type="entry name" value="Cation_Transport_ATPase_IB"/>
</dbReference>
<evidence type="ECO:0000313" key="12">
    <source>
        <dbReference type="EMBL" id="MCH4821864.1"/>
    </source>
</evidence>
<dbReference type="Proteomes" id="UP001139226">
    <property type="component" value="Unassembled WGS sequence"/>
</dbReference>
<dbReference type="Gene3D" id="2.70.150.10">
    <property type="entry name" value="Calcium-transporting ATPase, cytoplasmic transduction domain A"/>
    <property type="match status" value="1"/>
</dbReference>
<feature type="transmembrane region" description="Helical" evidence="10">
    <location>
        <begin position="297"/>
        <end position="321"/>
    </location>
</feature>
<evidence type="ECO:0000256" key="8">
    <source>
        <dbReference type="ARBA" id="ARBA00039097"/>
    </source>
</evidence>
<dbReference type="SFLD" id="SFLDS00003">
    <property type="entry name" value="Haloacid_Dehalogenase"/>
    <property type="match status" value="1"/>
</dbReference>
<dbReference type="InterPro" id="IPR008250">
    <property type="entry name" value="ATPase_P-typ_transduc_dom_A_sf"/>
</dbReference>
<dbReference type="PANTHER" id="PTHR48085">
    <property type="entry name" value="CADMIUM/ZINC-TRANSPORTING ATPASE HMA2-RELATED"/>
    <property type="match status" value="1"/>
</dbReference>
<evidence type="ECO:0000256" key="5">
    <source>
        <dbReference type="ARBA" id="ARBA00022967"/>
    </source>
</evidence>
<dbReference type="InterPro" id="IPR018303">
    <property type="entry name" value="ATPase_P-typ_P_site"/>
</dbReference>
<evidence type="ECO:0000256" key="6">
    <source>
        <dbReference type="ARBA" id="ARBA00022989"/>
    </source>
</evidence>
<dbReference type="InterPro" id="IPR027256">
    <property type="entry name" value="P-typ_ATPase_IB"/>
</dbReference>
<dbReference type="InterPro" id="IPR044492">
    <property type="entry name" value="P_typ_ATPase_HD_dom"/>
</dbReference>
<comment type="catalytic activity">
    <reaction evidence="9">
        <text>Zn(2+)(in) + ATP + H2O = Zn(2+)(out) + ADP + phosphate + H(+)</text>
        <dbReference type="Rhea" id="RHEA:20621"/>
        <dbReference type="ChEBI" id="CHEBI:15377"/>
        <dbReference type="ChEBI" id="CHEBI:15378"/>
        <dbReference type="ChEBI" id="CHEBI:29105"/>
        <dbReference type="ChEBI" id="CHEBI:30616"/>
        <dbReference type="ChEBI" id="CHEBI:43474"/>
        <dbReference type="ChEBI" id="CHEBI:456216"/>
        <dbReference type="EC" id="7.2.2.12"/>
    </reaction>
</comment>
<comment type="caution">
    <text evidence="12">The sequence shown here is derived from an EMBL/GenBank/DDBJ whole genome shotgun (WGS) entry which is preliminary data.</text>
</comment>
<dbReference type="CDD" id="cd07551">
    <property type="entry name" value="P-type_ATPase_HM_ZosA_PfeT-like"/>
    <property type="match status" value="1"/>
</dbReference>
<dbReference type="PANTHER" id="PTHR48085:SF5">
    <property type="entry name" value="CADMIUM_ZINC-TRANSPORTING ATPASE HMA4-RELATED"/>
    <property type="match status" value="1"/>
</dbReference>
<dbReference type="GO" id="GO:0005886">
    <property type="term" value="C:plasma membrane"/>
    <property type="evidence" value="ECO:0007669"/>
    <property type="project" value="UniProtKB-SubCell"/>
</dbReference>
<keyword evidence="10" id="KW-0547">Nucleotide-binding</keyword>
<dbReference type="InterPro" id="IPR059000">
    <property type="entry name" value="ATPase_P-type_domA"/>
</dbReference>
<evidence type="ECO:0000256" key="7">
    <source>
        <dbReference type="ARBA" id="ARBA00023136"/>
    </source>
</evidence>
<keyword evidence="4 10" id="KW-0479">Metal-binding</keyword>
<dbReference type="SUPFAM" id="SSF81660">
    <property type="entry name" value="Metal cation-transporting ATPase, ATP-binding domain N"/>
    <property type="match status" value="1"/>
</dbReference>
<keyword evidence="5" id="KW-1278">Translocase</keyword>
<keyword evidence="10" id="KW-0067">ATP-binding</keyword>
<dbReference type="InterPro" id="IPR023299">
    <property type="entry name" value="ATPase_P-typ_cyto_dom_N"/>
</dbReference>
<feature type="transmembrane region" description="Helical" evidence="10">
    <location>
        <begin position="21"/>
        <end position="39"/>
    </location>
</feature>
<evidence type="ECO:0000256" key="4">
    <source>
        <dbReference type="ARBA" id="ARBA00022723"/>
    </source>
</evidence>
<dbReference type="RefSeq" id="WP_240711991.1">
    <property type="nucleotide sequence ID" value="NZ_JAKVTV010000001.1"/>
</dbReference>
<dbReference type="Pfam" id="PF00122">
    <property type="entry name" value="E1-E2_ATPase"/>
    <property type="match status" value="1"/>
</dbReference>
<comment type="subcellular location">
    <subcellularLocation>
        <location evidence="10">Cell membrane</location>
    </subcellularLocation>
    <subcellularLocation>
        <location evidence="1">Membrane</location>
    </subcellularLocation>
</comment>
<feature type="transmembrane region" description="Helical" evidence="10">
    <location>
        <begin position="610"/>
        <end position="629"/>
    </location>
</feature>
<dbReference type="PROSITE" id="PS00154">
    <property type="entry name" value="ATPASE_E1_E2"/>
    <property type="match status" value="1"/>
</dbReference>
<evidence type="ECO:0000256" key="3">
    <source>
        <dbReference type="ARBA" id="ARBA00022692"/>
    </source>
</evidence>
<accession>A0A9X1V2S0</accession>
<sequence length="662" mass="71545">MSIHNHGCCKPHHGGIFGERTELIFAVLSGIFLVTGFILDRFSSLTYLYVVISFLISYGFGGYYTLKEAITEISKGRFEIDFLMLVAAIGAAFLDKWAEGALLLFLFSLGHALEHLAMDRATKSIESLTKLSPGKALKKEGADYIEVDIKDLKIGDIIRVKPNSSVSADGVLIHGKTSINQAPITGESIPVDKVPVNDPKTDYISDDQIPAKSRVYAGTINGNNSIEVRVIKESHDSTLNRLITMVQEAQEKKSPTQLLADKFEKYYVPAVLILIVLLNFSFLVIDESWQDSFYRSMAALVAASPCALAISTPSAVLSGIARAAKGGVLIKGGKPLEDLGTLRALAFDKTGTLTEGKPKLTDLILLNGLSNDEFLRKVIALESSSNHPLAKAVVRDGKKKMQELNGIPEATQSEAIQGKGIQGKVNGDLIKIGNLELYEESGGVPTDVREKVKKLERDGKTVMLIQHNDQFSGILGLMDTPRSSAKFTLAKLKKIGIRKMIMLTGDNQEVADAVASEIGLTDAYGSLLPEEKVKRIQQLKKEENKIAMVGDGVNDAPAMANSTVGIAMGAAGSDVALETADIALMADKLEILPFAIALSRKAQQIVKQNLWISLGVVALLLPATILGWANIGIAVVFHEGSTIVVVLNALRLLGFKDRYSNF</sequence>
<dbReference type="InterPro" id="IPR023214">
    <property type="entry name" value="HAD_sf"/>
</dbReference>
<feature type="transmembrane region" description="Helical" evidence="10">
    <location>
        <begin position="266"/>
        <end position="285"/>
    </location>
</feature>
<dbReference type="Gene3D" id="3.40.50.1000">
    <property type="entry name" value="HAD superfamily/HAD-like"/>
    <property type="match status" value="1"/>
</dbReference>
<reference evidence="12" key="1">
    <citation type="submission" date="2022-03" db="EMBL/GenBank/DDBJ databases">
        <title>Gramella crocea sp. nov., isolated from activated sludge of a seafood processing plant.</title>
        <authorList>
            <person name="Zhang X."/>
        </authorList>
    </citation>
    <scope>NUCLEOTIDE SEQUENCE</scope>
    <source>
        <strain evidence="12">YJ019</strain>
    </source>
</reference>
<gene>
    <name evidence="12" type="primary">cadA</name>
    <name evidence="12" type="ORF">ML462_01650</name>
</gene>
<protein>
    <recommendedName>
        <fullName evidence="8">P-type Zn(2+) transporter</fullName>
        <ecNumber evidence="8">7.2.2.12</ecNumber>
    </recommendedName>
</protein>
<keyword evidence="13" id="KW-1185">Reference proteome</keyword>
<keyword evidence="7 10" id="KW-0472">Membrane</keyword>
<dbReference type="GO" id="GO:0046872">
    <property type="term" value="F:metal ion binding"/>
    <property type="evidence" value="ECO:0007669"/>
    <property type="project" value="UniProtKB-KW"/>
</dbReference>
<evidence type="ECO:0000259" key="11">
    <source>
        <dbReference type="Pfam" id="PF00122"/>
    </source>
</evidence>
<evidence type="ECO:0000256" key="1">
    <source>
        <dbReference type="ARBA" id="ARBA00004370"/>
    </source>
</evidence>